<dbReference type="Proteomes" id="UP001163046">
    <property type="component" value="Unassembled WGS sequence"/>
</dbReference>
<accession>A0A9W9YU51</accession>
<feature type="transmembrane region" description="Helical" evidence="1">
    <location>
        <begin position="59"/>
        <end position="82"/>
    </location>
</feature>
<dbReference type="AlphaFoldDB" id="A0A9W9YU51"/>
<name>A0A9W9YU51_9CNID</name>
<proteinExistence type="predicted"/>
<evidence type="ECO:0000256" key="1">
    <source>
        <dbReference type="SAM" id="Phobius"/>
    </source>
</evidence>
<comment type="caution">
    <text evidence="2">The sequence shown here is derived from an EMBL/GenBank/DDBJ whole genome shotgun (WGS) entry which is preliminary data.</text>
</comment>
<dbReference type="EMBL" id="MU827302">
    <property type="protein sequence ID" value="KAJ7365599.1"/>
    <property type="molecule type" value="Genomic_DNA"/>
</dbReference>
<reference evidence="2" key="1">
    <citation type="submission" date="2023-01" db="EMBL/GenBank/DDBJ databases">
        <title>Genome assembly of the deep-sea coral Lophelia pertusa.</title>
        <authorList>
            <person name="Herrera S."/>
            <person name="Cordes E."/>
        </authorList>
    </citation>
    <scope>NUCLEOTIDE SEQUENCE</scope>
    <source>
        <strain evidence="2">USNM1676648</strain>
        <tissue evidence="2">Polyp</tissue>
    </source>
</reference>
<keyword evidence="1" id="KW-0472">Membrane</keyword>
<protein>
    <submittedName>
        <fullName evidence="2">Uncharacterized protein</fullName>
    </submittedName>
</protein>
<dbReference type="OrthoDB" id="10284999at2759"/>
<keyword evidence="3" id="KW-1185">Reference proteome</keyword>
<evidence type="ECO:0000313" key="2">
    <source>
        <dbReference type="EMBL" id="KAJ7365599.1"/>
    </source>
</evidence>
<organism evidence="2 3">
    <name type="scientific">Desmophyllum pertusum</name>
    <dbReference type="NCBI Taxonomy" id="174260"/>
    <lineage>
        <taxon>Eukaryota</taxon>
        <taxon>Metazoa</taxon>
        <taxon>Cnidaria</taxon>
        <taxon>Anthozoa</taxon>
        <taxon>Hexacorallia</taxon>
        <taxon>Scleractinia</taxon>
        <taxon>Caryophylliina</taxon>
        <taxon>Caryophylliidae</taxon>
        <taxon>Desmophyllum</taxon>
    </lineage>
</organism>
<keyword evidence="1" id="KW-1133">Transmembrane helix</keyword>
<evidence type="ECO:0000313" key="3">
    <source>
        <dbReference type="Proteomes" id="UP001163046"/>
    </source>
</evidence>
<gene>
    <name evidence="2" type="ORF">OS493_002301</name>
</gene>
<keyword evidence="1" id="KW-0812">Transmembrane</keyword>
<sequence>MFLAENIIRLSPYQLHKGYLCIINLDITDELHEGMLDAVNSVLSPALLRCTRKTYPSSLCYGFIFNLLVALCTIGFMCYFLYRFDSRLVSLERRLWDRQRNDGLTASRKPALFNEETHNKRRHFEKKNANDLEDSYFQRRTPLRKIREENVS</sequence>